<dbReference type="Gene3D" id="3.30.200.20">
    <property type="entry name" value="Phosphorylase Kinase, domain 1"/>
    <property type="match status" value="1"/>
</dbReference>
<dbReference type="GO" id="GO:0007169">
    <property type="term" value="P:cell surface receptor protein tyrosine kinase signaling pathway"/>
    <property type="evidence" value="ECO:0007669"/>
    <property type="project" value="TreeGrafter"/>
</dbReference>
<dbReference type="AlphaFoldDB" id="A0A9P0I1H3"/>
<dbReference type="Proteomes" id="UP001153321">
    <property type="component" value="Chromosome 17"/>
</dbReference>
<keyword evidence="3" id="KW-0479">Metal-binding</keyword>
<dbReference type="InterPro" id="IPR008266">
    <property type="entry name" value="Tyr_kinase_AS"/>
</dbReference>
<evidence type="ECO:0000256" key="2">
    <source>
        <dbReference type="PIRSR" id="PIRSR000615-2"/>
    </source>
</evidence>
<protein>
    <recommendedName>
        <fullName evidence="5">Protein kinase domain-containing protein</fullName>
    </recommendedName>
</protein>
<evidence type="ECO:0000256" key="1">
    <source>
        <dbReference type="PIRSR" id="PIRSR000615-1"/>
    </source>
</evidence>
<reference evidence="6" key="1">
    <citation type="submission" date="2022-02" db="EMBL/GenBank/DDBJ databases">
        <authorList>
            <person name="King R."/>
        </authorList>
    </citation>
    <scope>NUCLEOTIDE SEQUENCE</scope>
</reference>
<dbReference type="PANTHER" id="PTHR24416">
    <property type="entry name" value="TYROSINE-PROTEIN KINASE RECEPTOR"/>
    <property type="match status" value="1"/>
</dbReference>
<dbReference type="GO" id="GO:0043235">
    <property type="term" value="C:receptor complex"/>
    <property type="evidence" value="ECO:0007669"/>
    <property type="project" value="TreeGrafter"/>
</dbReference>
<keyword evidence="3" id="KW-0460">Magnesium</keyword>
<feature type="active site" description="Proton acceptor" evidence="1">
    <location>
        <position position="163"/>
    </location>
</feature>
<sequence length="313" mass="34967">MEESPLYTQKEFEIEDEADEWEVSRSRVHLGALIGSGAFGRVHAAQRAPLIALLEHAPRGDLLSLLRAARGRKKDNQLSNTTRRVDSSQGRPSEGDSEYTNLSDSDPALSEGDGKLYVDSDKKRDHYVAEPALQLDGSTMREYALQVALGMRHLEERGITHRDLAARNILVDGSGLLKVADFGLSRSGVYVHTRARPVPLRWLAPEAILHSQYCSASGFPYAELSNHQVPPFLAGGGRLPKPVRASTRLYQLMVECWSENPGDRPTFANIVDKLTVQKQLYVDLDCVFPPSEEELRLKDFDFNMADTNGYPYR</sequence>
<dbReference type="InterPro" id="IPR050122">
    <property type="entry name" value="RTK"/>
</dbReference>
<gene>
    <name evidence="6" type="ORF">SPLIT_LOCUS3427</name>
</gene>
<dbReference type="SUPFAM" id="SSF56112">
    <property type="entry name" value="Protein kinase-like (PK-like)"/>
    <property type="match status" value="1"/>
</dbReference>
<dbReference type="PIRSF" id="PIRSF000615">
    <property type="entry name" value="TyrPK_CSF1-R"/>
    <property type="match status" value="1"/>
</dbReference>
<proteinExistence type="predicted"/>
<dbReference type="InterPro" id="IPR011009">
    <property type="entry name" value="Kinase-like_dom_sf"/>
</dbReference>
<dbReference type="GO" id="GO:0005886">
    <property type="term" value="C:plasma membrane"/>
    <property type="evidence" value="ECO:0007669"/>
    <property type="project" value="TreeGrafter"/>
</dbReference>
<dbReference type="GO" id="GO:0046872">
    <property type="term" value="F:metal ion binding"/>
    <property type="evidence" value="ECO:0007669"/>
    <property type="project" value="UniProtKB-KW"/>
</dbReference>
<feature type="compositionally biased region" description="Polar residues" evidence="4">
    <location>
        <begin position="77"/>
        <end position="91"/>
    </location>
</feature>
<dbReference type="EMBL" id="LR824548">
    <property type="protein sequence ID" value="CAH1638069.1"/>
    <property type="molecule type" value="Genomic_DNA"/>
</dbReference>
<feature type="region of interest" description="Disordered" evidence="4">
    <location>
        <begin position="73"/>
        <end position="117"/>
    </location>
</feature>
<feature type="binding site" evidence="3">
    <location>
        <position position="181"/>
    </location>
    <ligand>
        <name>Mg(2+)</name>
        <dbReference type="ChEBI" id="CHEBI:18420"/>
    </ligand>
</feature>
<keyword evidence="2" id="KW-0067">ATP-binding</keyword>
<organism evidence="6 7">
    <name type="scientific">Spodoptera littoralis</name>
    <name type="common">Egyptian cotton leafworm</name>
    <dbReference type="NCBI Taxonomy" id="7109"/>
    <lineage>
        <taxon>Eukaryota</taxon>
        <taxon>Metazoa</taxon>
        <taxon>Ecdysozoa</taxon>
        <taxon>Arthropoda</taxon>
        <taxon>Hexapoda</taxon>
        <taxon>Insecta</taxon>
        <taxon>Pterygota</taxon>
        <taxon>Neoptera</taxon>
        <taxon>Endopterygota</taxon>
        <taxon>Lepidoptera</taxon>
        <taxon>Glossata</taxon>
        <taxon>Ditrysia</taxon>
        <taxon>Noctuoidea</taxon>
        <taxon>Noctuidae</taxon>
        <taxon>Amphipyrinae</taxon>
        <taxon>Spodoptera</taxon>
    </lineage>
</organism>
<dbReference type="Gene3D" id="1.10.510.10">
    <property type="entry name" value="Transferase(Phosphotransferase) domain 1"/>
    <property type="match status" value="1"/>
</dbReference>
<dbReference type="Pfam" id="PF07714">
    <property type="entry name" value="PK_Tyr_Ser-Thr"/>
    <property type="match status" value="1"/>
</dbReference>
<dbReference type="GO" id="GO:0004714">
    <property type="term" value="F:transmembrane receptor protein tyrosine kinase activity"/>
    <property type="evidence" value="ECO:0007669"/>
    <property type="project" value="TreeGrafter"/>
</dbReference>
<accession>A0A9P0I1H3</accession>
<dbReference type="GO" id="GO:0005524">
    <property type="term" value="F:ATP binding"/>
    <property type="evidence" value="ECO:0007669"/>
    <property type="project" value="UniProtKB-KW"/>
</dbReference>
<evidence type="ECO:0000313" key="6">
    <source>
        <dbReference type="EMBL" id="CAH1638069.1"/>
    </source>
</evidence>
<feature type="binding site" evidence="3">
    <location>
        <position position="168"/>
    </location>
    <ligand>
        <name>Mg(2+)</name>
        <dbReference type="ChEBI" id="CHEBI:18420"/>
    </ligand>
</feature>
<keyword evidence="7" id="KW-1185">Reference proteome</keyword>
<evidence type="ECO:0000256" key="4">
    <source>
        <dbReference type="SAM" id="MobiDB-lite"/>
    </source>
</evidence>
<dbReference type="InterPro" id="IPR020635">
    <property type="entry name" value="Tyr_kinase_cat_dom"/>
</dbReference>
<evidence type="ECO:0000313" key="7">
    <source>
        <dbReference type="Proteomes" id="UP001153321"/>
    </source>
</evidence>
<keyword evidence="2" id="KW-0547">Nucleotide-binding</keyword>
<evidence type="ECO:0000259" key="5">
    <source>
        <dbReference type="PROSITE" id="PS50011"/>
    </source>
</evidence>
<dbReference type="PROSITE" id="PS00109">
    <property type="entry name" value="PROTEIN_KINASE_TYR"/>
    <property type="match status" value="1"/>
</dbReference>
<dbReference type="PANTHER" id="PTHR24416:SF594">
    <property type="entry name" value="PROTEIN KINASE DOMAIN-CONTAINING PROTEIN"/>
    <property type="match status" value="1"/>
</dbReference>
<feature type="binding site" evidence="2">
    <location>
        <position position="167"/>
    </location>
    <ligand>
        <name>ATP</name>
        <dbReference type="ChEBI" id="CHEBI:30616"/>
    </ligand>
</feature>
<evidence type="ECO:0000256" key="3">
    <source>
        <dbReference type="PIRSR" id="PIRSR000615-3"/>
    </source>
</evidence>
<dbReference type="PROSITE" id="PS50011">
    <property type="entry name" value="PROTEIN_KINASE_DOM"/>
    <property type="match status" value="1"/>
</dbReference>
<dbReference type="InterPro" id="IPR000719">
    <property type="entry name" value="Prot_kinase_dom"/>
</dbReference>
<dbReference type="SMART" id="SM00219">
    <property type="entry name" value="TyrKc"/>
    <property type="match status" value="1"/>
</dbReference>
<dbReference type="InterPro" id="IPR001245">
    <property type="entry name" value="Ser-Thr/Tyr_kinase_cat_dom"/>
</dbReference>
<name>A0A9P0I1H3_SPOLI</name>
<feature type="domain" description="Protein kinase" evidence="5">
    <location>
        <begin position="28"/>
        <end position="282"/>
    </location>
</feature>